<feature type="region of interest" description="Disordered" evidence="1">
    <location>
        <begin position="268"/>
        <end position="509"/>
    </location>
</feature>
<feature type="compositionally biased region" description="Low complexity" evidence="1">
    <location>
        <begin position="346"/>
        <end position="355"/>
    </location>
</feature>
<dbReference type="Proteomes" id="UP000316270">
    <property type="component" value="Chromosome 3"/>
</dbReference>
<feature type="compositionally biased region" description="Polar residues" evidence="1">
    <location>
        <begin position="791"/>
        <end position="806"/>
    </location>
</feature>
<feature type="compositionally biased region" description="Low complexity" evidence="1">
    <location>
        <begin position="1068"/>
        <end position="1080"/>
    </location>
</feature>
<reference evidence="2 3" key="1">
    <citation type="submission" date="2019-07" db="EMBL/GenBank/DDBJ databases">
        <title>Finished genome of Venturia effusa.</title>
        <authorList>
            <person name="Young C.A."/>
            <person name="Cox M.P."/>
            <person name="Ganley A.R.D."/>
            <person name="David W.J."/>
        </authorList>
    </citation>
    <scope>NUCLEOTIDE SEQUENCE [LARGE SCALE GENOMIC DNA]</scope>
    <source>
        <strain evidence="3">albino</strain>
    </source>
</reference>
<feature type="compositionally biased region" description="Low complexity" evidence="1">
    <location>
        <begin position="399"/>
        <end position="412"/>
    </location>
</feature>
<feature type="compositionally biased region" description="Polar residues" evidence="1">
    <location>
        <begin position="326"/>
        <end position="338"/>
    </location>
</feature>
<feature type="compositionally biased region" description="Acidic residues" evidence="1">
    <location>
        <begin position="1185"/>
        <end position="1196"/>
    </location>
</feature>
<feature type="compositionally biased region" description="Polar residues" evidence="1">
    <location>
        <begin position="724"/>
        <end position="738"/>
    </location>
</feature>
<feature type="compositionally biased region" description="Basic and acidic residues" evidence="1">
    <location>
        <begin position="1342"/>
        <end position="1354"/>
    </location>
</feature>
<feature type="compositionally biased region" description="Polar residues" evidence="1">
    <location>
        <begin position="1026"/>
        <end position="1041"/>
    </location>
</feature>
<feature type="compositionally biased region" description="Polar residues" evidence="1">
    <location>
        <begin position="988"/>
        <end position="998"/>
    </location>
</feature>
<feature type="compositionally biased region" description="Basic and acidic residues" evidence="1">
    <location>
        <begin position="1042"/>
        <end position="1057"/>
    </location>
</feature>
<feature type="compositionally biased region" description="Polar residues" evidence="1">
    <location>
        <begin position="572"/>
        <end position="586"/>
    </location>
</feature>
<feature type="compositionally biased region" description="Acidic residues" evidence="1">
    <location>
        <begin position="834"/>
        <end position="850"/>
    </location>
</feature>
<feature type="compositionally biased region" description="Polar residues" evidence="1">
    <location>
        <begin position="477"/>
        <end position="486"/>
    </location>
</feature>
<name>A0A517L1P2_9PEZI</name>
<feature type="compositionally biased region" description="Polar residues" evidence="1">
    <location>
        <begin position="1099"/>
        <end position="1108"/>
    </location>
</feature>
<dbReference type="EMBL" id="CP042187">
    <property type="protein sequence ID" value="QDS69536.1"/>
    <property type="molecule type" value="Genomic_DNA"/>
</dbReference>
<feature type="compositionally biased region" description="Basic and acidic residues" evidence="1">
    <location>
        <begin position="814"/>
        <end position="828"/>
    </location>
</feature>
<dbReference type="STRING" id="50376.A0A517L1P2"/>
<accession>A0A517L1P2</accession>
<proteinExistence type="predicted"/>
<feature type="compositionally biased region" description="Low complexity" evidence="1">
    <location>
        <begin position="710"/>
        <end position="723"/>
    </location>
</feature>
<feature type="compositionally biased region" description="Polar residues" evidence="1">
    <location>
        <begin position="1005"/>
        <end position="1016"/>
    </location>
</feature>
<feature type="region of interest" description="Disordered" evidence="1">
    <location>
        <begin position="1"/>
        <end position="247"/>
    </location>
</feature>
<feature type="compositionally biased region" description="Low complexity" evidence="1">
    <location>
        <begin position="108"/>
        <end position="123"/>
    </location>
</feature>
<feature type="compositionally biased region" description="Polar residues" evidence="1">
    <location>
        <begin position="58"/>
        <end position="71"/>
    </location>
</feature>
<feature type="region of interest" description="Disordered" evidence="1">
    <location>
        <begin position="777"/>
        <end position="1363"/>
    </location>
</feature>
<feature type="compositionally biased region" description="Polar residues" evidence="1">
    <location>
        <begin position="414"/>
        <end position="426"/>
    </location>
</feature>
<feature type="region of interest" description="Disordered" evidence="1">
    <location>
        <begin position="699"/>
        <end position="756"/>
    </location>
</feature>
<evidence type="ECO:0000256" key="1">
    <source>
        <dbReference type="SAM" id="MobiDB-lite"/>
    </source>
</evidence>
<evidence type="ECO:0000313" key="3">
    <source>
        <dbReference type="Proteomes" id="UP000316270"/>
    </source>
</evidence>
<feature type="compositionally biased region" description="Low complexity" evidence="1">
    <location>
        <begin position="435"/>
        <end position="444"/>
    </location>
</feature>
<gene>
    <name evidence="2" type="ORF">FKW77_007651</name>
</gene>
<feature type="compositionally biased region" description="Low complexity" evidence="1">
    <location>
        <begin position="206"/>
        <end position="241"/>
    </location>
</feature>
<feature type="compositionally biased region" description="Low complexity" evidence="1">
    <location>
        <begin position="77"/>
        <end position="88"/>
    </location>
</feature>
<feature type="compositionally biased region" description="Polar residues" evidence="1">
    <location>
        <begin position="950"/>
        <end position="965"/>
    </location>
</feature>
<sequence length="1400" mass="148348">MFHRKRASSNPPKIAVRQQAAPPPTASAASAAAQAFIKDQQNHGNLSSAAAAAALRSHSITPTPVGNLQTKRMQRRNSNGSVISSGSNAHPGLERRGSASSMTERSFRSPSPGRGSPHVRAAPDAPPVPPVPREVGRAPSSRMRAASVEPPLRVSSPPPAKQGGRGVSLDRAPQPPTSPKAKKAPRLSNVTELEREESRRSSVNFSRPMSPSRPVSTVSTRSVQDGHSESSPSSPTSGKSGWFTAPVTSDVEARKELEPLAPVSTSAIAPIEASGIQQKVQGVADQPVKKKKKKKITQAAAGSHFASGTMGLTGTALQPAAESEHLSTPTNSGSDTGRGSNGPARSDTSSSLDLTKSFNTRAGGLLARQPSMVDEAPELEAETANTGRKVDVAPKATLSASKWAKSPAKPKSLQPVQHTPQSSIDDNTLAARTESPSSHSPSRSAHFGAAPINLMNGTRHQPPGRSVSPMKSALKHSPSSSVQGMPSQVRPARPESLSESLDGRKKSARVSFGESPIVVAAGLEAYKHAGKPPSRVVGDDELDNSMKPTPALPTFGSVRGRKLKVEPIAEPTTESIPDSMSSSQGTLVGLDHSNDHGLGGILTQDLASKQAASDPVPPMTATVEGMGLDSESNYLCDEKEASARVQDALIPTSEPATTEIAEKPEPLRQLEMAAQREHSHAVPAIAILPATPAAEEIERELSIPGSFPDSDISSISTKRSISSLPQSPTVTPLTTQAQARDEDSSDSDNDSIYSDAAEDPYEYGAFASLDAIVESPIVKTSPGLVVATTGDDVSTEQPEHSPSWNESKAYWKSLSERRKQELEERAAKTQESSSTEESESEEEASEDEEATSAAPVVHAPAEPTHPVTSPKARTKTPKAQPAVTASVKYNRINPAIAAQQARPSPLKNTLRSSPHSDESEVTGTHLRGSMRNGGTMPSTMRGTMRGPQSGLESSKWSNASPTQQPKGALQKKNIPMGLTATRPVVHQRASSGTVTSAQRPAYHQRASSGTAASLTGPTLRRIGSADSASSFQRLRGASQNRNDGKVSMRRSMRDSLPQERPMSSPPAGRGSSRFSVRSVSPAGSTAPVHMRSSMRGNAGTPSLRSQKQAKAEKKSRLRSPIGFGRKSMPNESKPPRSSSGLASRFAADSDDERPRSTFVSRFADSDDEDIDLPPVRGIPKRRGEEDGDSTDLEGESGDERQTAPPVPTLKDIEAAHAEKQLTNGNAEGSILAGGSLRNHPGDLYSSKHVPRPDELNKRRFSFLGMGGSKKRGSSVPPQPTRPASSGGDTASLRPPKLQRRNTPNKLALVPEDSWPLPAPQKIGVIEDDRPNTSDGFAANVPNKERPDIGKRRSTNDALGMTDREKRKVSFGLNSGEPVYSGRTGKKKKFGTLRRMFGLND</sequence>
<feature type="compositionally biased region" description="Low complexity" evidence="1">
    <location>
        <begin position="26"/>
        <end position="35"/>
    </location>
</feature>
<feature type="region of interest" description="Disordered" evidence="1">
    <location>
        <begin position="529"/>
        <end position="593"/>
    </location>
</feature>
<evidence type="ECO:0000313" key="2">
    <source>
        <dbReference type="EMBL" id="QDS69536.1"/>
    </source>
</evidence>
<protein>
    <submittedName>
        <fullName evidence="2">Uncharacterized protein</fullName>
    </submittedName>
</protein>
<feature type="compositionally biased region" description="Basic and acidic residues" evidence="1">
    <location>
        <begin position="1210"/>
        <end position="1219"/>
    </location>
</feature>
<dbReference type="OrthoDB" id="5423926at2759"/>
<organism evidence="2 3">
    <name type="scientific">Venturia effusa</name>
    <dbReference type="NCBI Taxonomy" id="50376"/>
    <lineage>
        <taxon>Eukaryota</taxon>
        <taxon>Fungi</taxon>
        <taxon>Dikarya</taxon>
        <taxon>Ascomycota</taxon>
        <taxon>Pezizomycotina</taxon>
        <taxon>Dothideomycetes</taxon>
        <taxon>Pleosporomycetidae</taxon>
        <taxon>Venturiales</taxon>
        <taxon>Venturiaceae</taxon>
        <taxon>Venturia</taxon>
    </lineage>
</organism>
<keyword evidence="3" id="KW-1185">Reference proteome</keyword>